<dbReference type="Pfam" id="PF00174">
    <property type="entry name" value="Oxidored_molyb"/>
    <property type="match status" value="1"/>
</dbReference>
<dbReference type="InterPro" id="IPR000572">
    <property type="entry name" value="OxRdtase_Mopterin-bd_dom"/>
</dbReference>
<feature type="transmembrane region" description="Helical" evidence="1">
    <location>
        <begin position="110"/>
        <end position="131"/>
    </location>
</feature>
<dbReference type="eggNOG" id="COG2041">
    <property type="taxonomic scope" value="Bacteria"/>
</dbReference>
<keyword evidence="1" id="KW-0472">Membrane</keyword>
<dbReference type="PANTHER" id="PTHR43032:SF2">
    <property type="entry name" value="BLL0505 PROTEIN"/>
    <property type="match status" value="1"/>
</dbReference>
<dbReference type="STRING" id="1032480.MLP_00850"/>
<keyword evidence="1" id="KW-0812">Transmembrane</keyword>
<proteinExistence type="predicted"/>
<accession>F5XGJ2</accession>
<name>F5XGJ2_MICPN</name>
<evidence type="ECO:0000259" key="2">
    <source>
        <dbReference type="Pfam" id="PF00174"/>
    </source>
</evidence>
<gene>
    <name evidence="3" type="ordered locus">MLP_00850</name>
</gene>
<evidence type="ECO:0000256" key="1">
    <source>
        <dbReference type="SAM" id="Phobius"/>
    </source>
</evidence>
<feature type="domain" description="Oxidoreductase molybdopterin-binding" evidence="2">
    <location>
        <begin position="269"/>
        <end position="398"/>
    </location>
</feature>
<dbReference type="PANTHER" id="PTHR43032">
    <property type="entry name" value="PROTEIN-METHIONINE-SULFOXIDE REDUCTASE"/>
    <property type="match status" value="1"/>
</dbReference>
<evidence type="ECO:0000313" key="3">
    <source>
        <dbReference type="EMBL" id="BAK33099.1"/>
    </source>
</evidence>
<sequence length="399" mass="42817">MPGSAAARPTWWPHFTSTVRSTALTARLGRALGIAFGICFLTGLLSYTQYLSTSWLPKPAVPAWGYRLTQGIHVTTGLASIPLVLIKLWSVYPTTFRWPPFRSVKRVLEIASAVVLIAAVSVQLVTGLLNLLDWYPFGWDFVVVHYALAYVVIGSLLIHIAIKLPDIRYGLGTKLAEGDVLSEVPWDENPDSHSNAGPLPPPVTPGISRRGVLVAAGTGIGLIVITTVGQSIRPLEPLGLLAIRQPSKGWQGVPVSETAAEAGVVEAAQDPAWQLEIVGPNPYVLGLADLDALATAEAHLPVAANKGWSVAADWRGIPLPELVERAGGGPGSRVLVRSLDRTGIKSSQIWGSQLAQALLATHLNGERLALDHGYPLRLIAPNRAELFCTKWLTRIEVLS</sequence>
<keyword evidence="1" id="KW-1133">Transmembrane helix</keyword>
<dbReference type="Gene3D" id="3.90.420.10">
    <property type="entry name" value="Oxidoreductase, molybdopterin-binding domain"/>
    <property type="match status" value="1"/>
</dbReference>
<feature type="transmembrane region" description="Helical" evidence="1">
    <location>
        <begin position="31"/>
        <end position="50"/>
    </location>
</feature>
<protein>
    <recommendedName>
        <fullName evidence="2">Oxidoreductase molybdopterin-binding domain-containing protein</fullName>
    </recommendedName>
</protein>
<dbReference type="Proteomes" id="UP000007947">
    <property type="component" value="Chromosome"/>
</dbReference>
<keyword evidence="4" id="KW-1185">Reference proteome</keyword>
<dbReference type="KEGG" id="mph:MLP_00850"/>
<dbReference type="AlphaFoldDB" id="F5XGJ2"/>
<reference evidence="3 4" key="1">
    <citation type="submission" date="2011-05" db="EMBL/GenBank/DDBJ databases">
        <title>Whole genome sequence of Microlunatus phosphovorus NM-1.</title>
        <authorList>
            <person name="Hosoyama A."/>
            <person name="Sasaki K."/>
            <person name="Harada T."/>
            <person name="Igarashi R."/>
            <person name="Kawakoshi A."/>
            <person name="Sasagawa M."/>
            <person name="Fukada J."/>
            <person name="Nakamura S."/>
            <person name="Katano Y."/>
            <person name="Hanada S."/>
            <person name="Kamagata Y."/>
            <person name="Nakamura N."/>
            <person name="Yamazaki S."/>
            <person name="Fujita N."/>
        </authorList>
    </citation>
    <scope>NUCLEOTIDE SEQUENCE [LARGE SCALE GENOMIC DNA]</scope>
    <source>
        <strain evidence="4">ATCC 700054 / DSM 10555 / JCM 9379 / NBRC 101784 / NCIMB 13414 / VKM Ac-1990 / NM-1</strain>
    </source>
</reference>
<dbReference type="HOGENOM" id="CLU_040538_0_0_11"/>
<feature type="transmembrane region" description="Helical" evidence="1">
    <location>
        <begin position="70"/>
        <end position="89"/>
    </location>
</feature>
<dbReference type="EMBL" id="AP012204">
    <property type="protein sequence ID" value="BAK33099.1"/>
    <property type="molecule type" value="Genomic_DNA"/>
</dbReference>
<feature type="transmembrane region" description="Helical" evidence="1">
    <location>
        <begin position="143"/>
        <end position="162"/>
    </location>
</feature>
<dbReference type="InterPro" id="IPR036374">
    <property type="entry name" value="OxRdtase_Mopterin-bd_sf"/>
</dbReference>
<dbReference type="RefSeq" id="WP_013860988.1">
    <property type="nucleotide sequence ID" value="NC_015635.1"/>
</dbReference>
<evidence type="ECO:0000313" key="4">
    <source>
        <dbReference type="Proteomes" id="UP000007947"/>
    </source>
</evidence>
<organism evidence="3 4">
    <name type="scientific">Microlunatus phosphovorus (strain ATCC 700054 / DSM 10555 / JCM 9379 / NBRC 101784 / NCIMB 13414 / VKM Ac-1990 / NM-1)</name>
    <dbReference type="NCBI Taxonomy" id="1032480"/>
    <lineage>
        <taxon>Bacteria</taxon>
        <taxon>Bacillati</taxon>
        <taxon>Actinomycetota</taxon>
        <taxon>Actinomycetes</taxon>
        <taxon>Propionibacteriales</taxon>
        <taxon>Propionibacteriaceae</taxon>
        <taxon>Microlunatus</taxon>
    </lineage>
</organism>
<dbReference type="SUPFAM" id="SSF56524">
    <property type="entry name" value="Oxidoreductase molybdopterin-binding domain"/>
    <property type="match status" value="1"/>
</dbReference>